<dbReference type="RefSeq" id="WP_139982804.1">
    <property type="nucleotide sequence ID" value="NZ_CP041046.1"/>
</dbReference>
<evidence type="ECO:0000313" key="2">
    <source>
        <dbReference type="EMBL" id="QDE39766.1"/>
    </source>
</evidence>
<reference evidence="2 3" key="1">
    <citation type="submission" date="2019-06" db="EMBL/GenBank/DDBJ databases">
        <title>A complete genome sequence for Luteibacter pinisoli MAH-14.</title>
        <authorList>
            <person name="Baltrus D.A."/>
        </authorList>
    </citation>
    <scope>NUCLEOTIDE SEQUENCE [LARGE SCALE GENOMIC DNA]</scope>
    <source>
        <strain evidence="2 3">MAH-14</strain>
    </source>
</reference>
<feature type="transmembrane region" description="Helical" evidence="1">
    <location>
        <begin position="6"/>
        <end position="25"/>
    </location>
</feature>
<dbReference type="OrthoDB" id="9787495at2"/>
<dbReference type="EMBL" id="CP041046">
    <property type="protein sequence ID" value="QDE39766.1"/>
    <property type="molecule type" value="Genomic_DNA"/>
</dbReference>
<evidence type="ECO:0000313" key="3">
    <source>
        <dbReference type="Proteomes" id="UP000316093"/>
    </source>
</evidence>
<keyword evidence="3" id="KW-1185">Reference proteome</keyword>
<sequence>MSPTIAAFLAVIYGFVYYVMARGLIGRVMDVDPEYAGRWTRPTWHARAGNSFAILQILLTMSLPKPAYPTPLKWRLWIARIMLWLWPFVLLAVLVLPGAGTR</sequence>
<dbReference type="AlphaFoldDB" id="A0A4Y5Z4B5"/>
<evidence type="ECO:0000256" key="1">
    <source>
        <dbReference type="SAM" id="Phobius"/>
    </source>
</evidence>
<dbReference type="Proteomes" id="UP000316093">
    <property type="component" value="Chromosome"/>
</dbReference>
<name>A0A4Y5Z4B5_9GAMM</name>
<keyword evidence="1" id="KW-0472">Membrane</keyword>
<keyword evidence="1" id="KW-0812">Transmembrane</keyword>
<organism evidence="2 3">
    <name type="scientific">Luteibacter pinisoli</name>
    <dbReference type="NCBI Taxonomy" id="2589080"/>
    <lineage>
        <taxon>Bacteria</taxon>
        <taxon>Pseudomonadati</taxon>
        <taxon>Pseudomonadota</taxon>
        <taxon>Gammaproteobacteria</taxon>
        <taxon>Lysobacterales</taxon>
        <taxon>Rhodanobacteraceae</taxon>
        <taxon>Luteibacter</taxon>
    </lineage>
</organism>
<feature type="transmembrane region" description="Helical" evidence="1">
    <location>
        <begin position="76"/>
        <end position="96"/>
    </location>
</feature>
<keyword evidence="1" id="KW-1133">Transmembrane helix</keyword>
<dbReference type="KEGG" id="lpy:FIV34_11400"/>
<proteinExistence type="predicted"/>
<accession>A0A4Y5Z4B5</accession>
<gene>
    <name evidence="2" type="ORF">FIV34_11400</name>
</gene>
<protein>
    <submittedName>
        <fullName evidence="2">Uncharacterized protein</fullName>
    </submittedName>
</protein>
<feature type="transmembrane region" description="Helical" evidence="1">
    <location>
        <begin position="46"/>
        <end position="64"/>
    </location>
</feature>